<organism evidence="1 2">
    <name type="scientific">Acropora cervicornis</name>
    <name type="common">Staghorn coral</name>
    <dbReference type="NCBI Taxonomy" id="6130"/>
    <lineage>
        <taxon>Eukaryota</taxon>
        <taxon>Metazoa</taxon>
        <taxon>Cnidaria</taxon>
        <taxon>Anthozoa</taxon>
        <taxon>Hexacorallia</taxon>
        <taxon>Scleractinia</taxon>
        <taxon>Astrocoeniina</taxon>
        <taxon>Acroporidae</taxon>
        <taxon>Acropora</taxon>
    </lineage>
</organism>
<name>A0AAD9UT69_ACRCE</name>
<dbReference type="InterPro" id="IPR029063">
    <property type="entry name" value="SAM-dependent_MTases_sf"/>
</dbReference>
<sequence>MLSSFVSTGEYYYKSFDAMKNKTSEFFKNVEIMRDHMPSMIQKLLHSVQDRTSFNILSVGSGTGDMDLEIFKIVKDELQRSQGCHQMKIFNRGIEINKYPCDLYKAAIKNFNDQQADFDLRHQSFEEYAKESTMEQLKFDVIHFIHSIYYVDIEAVLKHCIENELQDNGRLVFIVERPDLISSVVKKQRFPDWHGTPGEKNPESLETAEKMFEIAEKYGWRHEIYTHEYSMDVTEIFDPQSIEGNLLLDFITHTENYWGTADKKLLQETLALIEDLSTLKDGKRLGEKKESLIFIYK</sequence>
<reference evidence="1" key="1">
    <citation type="journal article" date="2023" name="G3 (Bethesda)">
        <title>Whole genome assembly and annotation of the endangered Caribbean coral Acropora cervicornis.</title>
        <authorList>
            <person name="Selwyn J.D."/>
            <person name="Vollmer S.V."/>
        </authorList>
    </citation>
    <scope>NUCLEOTIDE SEQUENCE</scope>
    <source>
        <strain evidence="1">K2</strain>
    </source>
</reference>
<protein>
    <submittedName>
        <fullName evidence="1">Carnosine N-methyltransferase 2</fullName>
    </submittedName>
</protein>
<dbReference type="SUPFAM" id="SSF53335">
    <property type="entry name" value="S-adenosyl-L-methionine-dependent methyltransferases"/>
    <property type="match status" value="1"/>
</dbReference>
<dbReference type="AlphaFoldDB" id="A0AAD9UT69"/>
<accession>A0AAD9UT69</accession>
<dbReference type="Pfam" id="PF13489">
    <property type="entry name" value="Methyltransf_23"/>
    <property type="match status" value="1"/>
</dbReference>
<dbReference type="CDD" id="cd02440">
    <property type="entry name" value="AdoMet_MTases"/>
    <property type="match status" value="1"/>
</dbReference>
<gene>
    <name evidence="1" type="ORF">P5673_030919</name>
</gene>
<dbReference type="EMBL" id="JARQWQ010000138">
    <property type="protein sequence ID" value="KAK2548777.1"/>
    <property type="molecule type" value="Genomic_DNA"/>
</dbReference>
<evidence type="ECO:0000313" key="1">
    <source>
        <dbReference type="EMBL" id="KAK2548777.1"/>
    </source>
</evidence>
<dbReference type="Proteomes" id="UP001249851">
    <property type="component" value="Unassembled WGS sequence"/>
</dbReference>
<reference evidence="1" key="2">
    <citation type="journal article" date="2023" name="Science">
        <title>Genomic signatures of disease resistance in endangered staghorn corals.</title>
        <authorList>
            <person name="Vollmer S.V."/>
            <person name="Selwyn J.D."/>
            <person name="Despard B.A."/>
            <person name="Roesel C.L."/>
        </authorList>
    </citation>
    <scope>NUCLEOTIDE SEQUENCE</scope>
    <source>
        <strain evidence="1">K2</strain>
    </source>
</reference>
<proteinExistence type="predicted"/>
<evidence type="ECO:0000313" key="2">
    <source>
        <dbReference type="Proteomes" id="UP001249851"/>
    </source>
</evidence>
<dbReference type="Gene3D" id="3.40.50.150">
    <property type="entry name" value="Vaccinia Virus protein VP39"/>
    <property type="match status" value="1"/>
</dbReference>
<comment type="caution">
    <text evidence="1">The sequence shown here is derived from an EMBL/GenBank/DDBJ whole genome shotgun (WGS) entry which is preliminary data.</text>
</comment>
<keyword evidence="2" id="KW-1185">Reference proteome</keyword>